<dbReference type="Proteomes" id="UP001157017">
    <property type="component" value="Unassembled WGS sequence"/>
</dbReference>
<proteinExistence type="predicted"/>
<accession>A0ABQ6JJA7</accession>
<sequence>MSPTMIDAMARPRRSGATREAAASAATPRYAPCGRPATKRAAVSQASDGASAEATFAAATRPIATSSSRRRGTRAPSTASAGAPSTTPTAYADTSRPAAGSPTPNAAATDGSTPIDANSPVPRATPPRASAGTAHRARPTRRADVAVPGARRTAVEAMPVTVTGMTGVANTGSTGVRRTMGA</sequence>
<evidence type="ECO:0000313" key="2">
    <source>
        <dbReference type="EMBL" id="GMA87646.1"/>
    </source>
</evidence>
<feature type="region of interest" description="Disordered" evidence="1">
    <location>
        <begin position="1"/>
        <end position="152"/>
    </location>
</feature>
<feature type="compositionally biased region" description="Low complexity" evidence="1">
    <location>
        <begin position="74"/>
        <end position="90"/>
    </location>
</feature>
<feature type="compositionally biased region" description="Low complexity" evidence="1">
    <location>
        <begin position="46"/>
        <end position="67"/>
    </location>
</feature>
<protein>
    <submittedName>
        <fullName evidence="2">Uncharacterized protein</fullName>
    </submittedName>
</protein>
<reference evidence="3" key="1">
    <citation type="journal article" date="2019" name="Int. J. Syst. Evol. Microbiol.">
        <title>The Global Catalogue of Microorganisms (GCM) 10K type strain sequencing project: providing services to taxonomists for standard genome sequencing and annotation.</title>
        <authorList>
            <consortium name="The Broad Institute Genomics Platform"/>
            <consortium name="The Broad Institute Genome Sequencing Center for Infectious Disease"/>
            <person name="Wu L."/>
            <person name="Ma J."/>
        </authorList>
    </citation>
    <scope>NUCLEOTIDE SEQUENCE [LARGE SCALE GENOMIC DNA]</scope>
    <source>
        <strain evidence="3">NBRC 108730</strain>
    </source>
</reference>
<organism evidence="2 3">
    <name type="scientific">Angustibacter aerolatus</name>
    <dbReference type="NCBI Taxonomy" id="1162965"/>
    <lineage>
        <taxon>Bacteria</taxon>
        <taxon>Bacillati</taxon>
        <taxon>Actinomycetota</taxon>
        <taxon>Actinomycetes</taxon>
        <taxon>Kineosporiales</taxon>
        <taxon>Kineosporiaceae</taxon>
    </lineage>
</organism>
<comment type="caution">
    <text evidence="2">The sequence shown here is derived from an EMBL/GenBank/DDBJ whole genome shotgun (WGS) entry which is preliminary data.</text>
</comment>
<evidence type="ECO:0000313" key="3">
    <source>
        <dbReference type="Proteomes" id="UP001157017"/>
    </source>
</evidence>
<feature type="compositionally biased region" description="Polar residues" evidence="1">
    <location>
        <begin position="102"/>
        <end position="116"/>
    </location>
</feature>
<feature type="compositionally biased region" description="Low complexity" evidence="1">
    <location>
        <begin position="18"/>
        <end position="32"/>
    </location>
</feature>
<name>A0ABQ6JJA7_9ACTN</name>
<evidence type="ECO:0000256" key="1">
    <source>
        <dbReference type="SAM" id="MobiDB-lite"/>
    </source>
</evidence>
<gene>
    <name evidence="2" type="ORF">GCM10025868_28960</name>
</gene>
<keyword evidence="3" id="KW-1185">Reference proteome</keyword>
<dbReference type="EMBL" id="BSUZ01000001">
    <property type="protein sequence ID" value="GMA87646.1"/>
    <property type="molecule type" value="Genomic_DNA"/>
</dbReference>